<dbReference type="GO" id="GO:0097177">
    <property type="term" value="F:mitochondrial ribosome binding"/>
    <property type="evidence" value="ECO:0007669"/>
    <property type="project" value="TreeGrafter"/>
</dbReference>
<comment type="caution">
    <text evidence="11">The sequence shown here is derived from an EMBL/GenBank/DDBJ whole genome shotgun (WGS) entry which is preliminary data.</text>
</comment>
<dbReference type="Gene3D" id="3.30.70.870">
    <property type="entry name" value="Elongation Factor G (Translational Gtpase), domain 3"/>
    <property type="match status" value="1"/>
</dbReference>
<evidence type="ECO:0000256" key="4">
    <source>
        <dbReference type="ARBA" id="ARBA00022801"/>
    </source>
</evidence>
<organism evidence="11 12">
    <name type="scientific">Chlamydomonas schloesseri</name>
    <dbReference type="NCBI Taxonomy" id="2026947"/>
    <lineage>
        <taxon>Eukaryota</taxon>
        <taxon>Viridiplantae</taxon>
        <taxon>Chlorophyta</taxon>
        <taxon>core chlorophytes</taxon>
        <taxon>Chlorophyceae</taxon>
        <taxon>CS clade</taxon>
        <taxon>Chlamydomonadales</taxon>
        <taxon>Chlamydomonadaceae</taxon>
        <taxon>Chlamydomonas</taxon>
    </lineage>
</organism>
<dbReference type="GO" id="GO:0005525">
    <property type="term" value="F:GTP binding"/>
    <property type="evidence" value="ECO:0007669"/>
    <property type="project" value="UniProtKB-UniRule"/>
</dbReference>
<accession>A0A835WLT1</accession>
<dbReference type="FunFam" id="3.30.70.240:FF:000007">
    <property type="entry name" value="Translation factor GUF1, mitochondrial"/>
    <property type="match status" value="1"/>
</dbReference>
<dbReference type="FunFam" id="3.40.50.300:FF:000078">
    <property type="entry name" value="Elongation factor 4"/>
    <property type="match status" value="1"/>
</dbReference>
<dbReference type="InterPro" id="IPR035647">
    <property type="entry name" value="EFG_III/V"/>
</dbReference>
<dbReference type="SUPFAM" id="SSF52540">
    <property type="entry name" value="P-loop containing nucleoside triphosphate hydrolases"/>
    <property type="match status" value="1"/>
</dbReference>
<evidence type="ECO:0000256" key="3">
    <source>
        <dbReference type="ARBA" id="ARBA00022792"/>
    </source>
</evidence>
<dbReference type="InterPro" id="IPR035654">
    <property type="entry name" value="LepA_IV"/>
</dbReference>
<dbReference type="InterPro" id="IPR000795">
    <property type="entry name" value="T_Tr_GTP-bd_dom"/>
</dbReference>
<comment type="similarity">
    <text evidence="8">Belongs to the GTP-binding elongation factor family. LepA subfamily.</text>
</comment>
<keyword evidence="2 8" id="KW-0547">Nucleotide-binding</keyword>
<dbReference type="AlphaFoldDB" id="A0A835WLT1"/>
<evidence type="ECO:0000256" key="2">
    <source>
        <dbReference type="ARBA" id="ARBA00022741"/>
    </source>
</evidence>
<dbReference type="InterPro" id="IPR013842">
    <property type="entry name" value="LepA_CTD"/>
</dbReference>
<comment type="catalytic activity">
    <reaction evidence="8">
        <text>GTP + H2O = GDP + phosphate + H(+)</text>
        <dbReference type="Rhea" id="RHEA:19669"/>
        <dbReference type="ChEBI" id="CHEBI:15377"/>
        <dbReference type="ChEBI" id="CHEBI:15378"/>
        <dbReference type="ChEBI" id="CHEBI:37565"/>
        <dbReference type="ChEBI" id="CHEBI:43474"/>
        <dbReference type="ChEBI" id="CHEBI:58189"/>
        <dbReference type="EC" id="3.6.5.n1"/>
    </reaction>
</comment>
<dbReference type="SUPFAM" id="SSF50447">
    <property type="entry name" value="Translation proteins"/>
    <property type="match status" value="1"/>
</dbReference>
<feature type="binding site" evidence="8">
    <location>
        <begin position="453"/>
        <end position="457"/>
    </location>
    <ligand>
        <name>GTP</name>
        <dbReference type="ChEBI" id="CHEBI:37565"/>
    </ligand>
</feature>
<keyword evidence="3 8" id="KW-0999">Mitochondrion inner membrane</keyword>
<dbReference type="PROSITE" id="PS51722">
    <property type="entry name" value="G_TR_2"/>
    <property type="match status" value="1"/>
</dbReference>
<keyword evidence="5 8" id="KW-0496">Mitochondrion</keyword>
<dbReference type="PANTHER" id="PTHR43512">
    <property type="entry name" value="TRANSLATION FACTOR GUF1-RELATED"/>
    <property type="match status" value="1"/>
</dbReference>
<comment type="subcellular location">
    <subcellularLocation>
        <location evidence="8">Mitochondrion inner membrane</location>
        <topology evidence="8">Peripheral membrane protein</topology>
        <orientation evidence="8">Matrix side</orientation>
    </subcellularLocation>
</comment>
<feature type="compositionally biased region" description="Low complexity" evidence="9">
    <location>
        <begin position="157"/>
        <end position="187"/>
    </location>
</feature>
<comment type="similarity">
    <text evidence="1">Belongs to the TRAFAC class translation factor GTPase superfamily. Classic translation factor GTPase family. LepA subfamily.</text>
</comment>
<sequence length="976" mass="100473">MAPPSSLRAAADFAALVASAQGWLGRRATASPGTAGALQHPGGLLTLSAALGGLPGAAACAGSEAAAVTPVFQSSALLSPSGPPGLPYTGVLLPLRGLGRPGERTALEASRRTPAGPLPPSAWRAAVAATATTAAAVPPQAQPTAHMWGAAADRPHSTSGGCSSSNSSSGYSSGSWSGSSSGSPSGSQEFHVFPRSPPGRLQRTAAWPLGGGWARRAASGCAAQDPLALVLARAAGPCTPARSSSSSSSSSSNWPGGAAPAAPAGWGASGGADAAAVRSSSSSSSRSGARWRGDWSPCRHYAAASADVQPDEAAARTAQPGAGTGTEGAGAGAAAAAAAPATAAGGPAAAGGGPGAPGLGFVAGGYDVSQFPPERIRNFSIIAHVDHGKSTLADRLMEATGALGARATHSAQYLDKLQVERERGITVKAQTVSLVYRHPPGPEGQPYLLNLIDTPGHADFSYEVSRSLAACQGALLLVDASQGIQAQTVANFYLAFEQGLDLVPVVNKIDLPAADPRGCVAQMAAAFDLDPGAVLLASAKTGLGLEAVLPAVIQRVRPPGGDPGAPLRMLLFDAFHDQHRGVVVLVEVVDGQVAVGDKVAMASTGAVYEVQECGLQAPERHPTGRLLTGQVGYMMCGIKDLKAARVGDTLYAPRPGLPPPQQLPGFKPAKAMVFAGLFPLGGDGQEFDGLAAAMDKLLLNDASVVVRRENSDALGPGFRCGFLGMLHMEIFTQRLEQEFGAAVVTTTPMVPYTLQLPDGDEVTLESAADFPLDKKISAILEPTVTATLITPDAAVGRLMELCAARRGEQLEHSSLGGGRTLLRYRLPLAELAGDFYSAVKSRSQGYASFDYEEGPYRPADLVRLDVLAHGRPVDALARMVAREEAAALGRALLGKMKALLDRQQFEVVLQAAANGKIVARETLKALRKNVTAKCYGGDVSRKRKLLDKQKEGKRRMKRLGSIDVPQELFPELMKTR</sequence>
<feature type="compositionally biased region" description="Low complexity" evidence="9">
    <location>
        <begin position="134"/>
        <end position="145"/>
    </location>
</feature>
<feature type="domain" description="Tr-type G" evidence="10">
    <location>
        <begin position="374"/>
        <end position="559"/>
    </location>
</feature>
<name>A0A835WLT1_9CHLO</name>
<gene>
    <name evidence="11" type="ORF">HYH02_000221</name>
</gene>
<feature type="region of interest" description="Disordered" evidence="9">
    <location>
        <begin position="134"/>
        <end position="204"/>
    </location>
</feature>
<evidence type="ECO:0000256" key="9">
    <source>
        <dbReference type="SAM" id="MobiDB-lite"/>
    </source>
</evidence>
<dbReference type="EC" id="3.6.5.n1" evidence="8"/>
<dbReference type="FunFam" id="3.30.70.2570:FF:000001">
    <property type="entry name" value="Translation factor GUF1, mitochondrial"/>
    <property type="match status" value="1"/>
</dbReference>
<evidence type="ECO:0000256" key="5">
    <source>
        <dbReference type="ARBA" id="ARBA00023128"/>
    </source>
</evidence>
<dbReference type="PROSITE" id="PS00301">
    <property type="entry name" value="G_TR_1"/>
    <property type="match status" value="1"/>
</dbReference>
<feature type="compositionally biased region" description="Low complexity" evidence="9">
    <location>
        <begin position="240"/>
        <end position="293"/>
    </location>
</feature>
<evidence type="ECO:0000256" key="8">
    <source>
        <dbReference type="HAMAP-Rule" id="MF_03137"/>
    </source>
</evidence>
<dbReference type="Pfam" id="PF00009">
    <property type="entry name" value="GTP_EFTU"/>
    <property type="match status" value="1"/>
</dbReference>
<dbReference type="InterPro" id="IPR000640">
    <property type="entry name" value="EFG_V-like"/>
</dbReference>
<feature type="region of interest" description="Disordered" evidence="9">
    <location>
        <begin position="238"/>
        <end position="293"/>
    </location>
</feature>
<dbReference type="Proteomes" id="UP000613740">
    <property type="component" value="Unassembled WGS sequence"/>
</dbReference>
<dbReference type="FunFam" id="2.40.30.10:FF:000015">
    <property type="entry name" value="Translation factor GUF1, mitochondrial"/>
    <property type="match status" value="1"/>
</dbReference>
<dbReference type="GO" id="GO:0005759">
    <property type="term" value="C:mitochondrial matrix"/>
    <property type="evidence" value="ECO:0007669"/>
    <property type="project" value="UniProtKB-UniRule"/>
</dbReference>
<dbReference type="CDD" id="cd01890">
    <property type="entry name" value="LepA"/>
    <property type="match status" value="1"/>
</dbReference>
<dbReference type="Pfam" id="PF06421">
    <property type="entry name" value="LepA_C"/>
    <property type="match status" value="1"/>
</dbReference>
<dbReference type="Gene3D" id="2.40.30.10">
    <property type="entry name" value="Translation factors"/>
    <property type="match status" value="1"/>
</dbReference>
<dbReference type="PRINTS" id="PR00315">
    <property type="entry name" value="ELONGATNFCT"/>
</dbReference>
<dbReference type="InterPro" id="IPR038363">
    <property type="entry name" value="LepA_C_sf"/>
</dbReference>
<dbReference type="GO" id="GO:0045727">
    <property type="term" value="P:positive regulation of translation"/>
    <property type="evidence" value="ECO:0007669"/>
    <property type="project" value="UniProtKB-UniRule"/>
</dbReference>
<keyword evidence="8" id="KW-0648">Protein biosynthesis</keyword>
<evidence type="ECO:0000256" key="7">
    <source>
        <dbReference type="ARBA" id="ARBA00023136"/>
    </source>
</evidence>
<comment type="function">
    <text evidence="8">Promotes mitochondrial protein synthesis. May act as a fidelity factor of the translation reaction, by catalyzing a one-codon backward translocation of tRNAs on improperly translocated ribosomes. Binds to mitochondrial ribosomes in a GTP-dependent manner.</text>
</comment>
<dbReference type="Gene3D" id="3.30.70.2570">
    <property type="entry name" value="Elongation factor 4, C-terminal domain"/>
    <property type="match status" value="1"/>
</dbReference>
<dbReference type="NCBIfam" id="TIGR00231">
    <property type="entry name" value="small_GTP"/>
    <property type="match status" value="1"/>
</dbReference>
<dbReference type="PANTHER" id="PTHR43512:SF7">
    <property type="entry name" value="TRANSLATION FACTOR GUF1, MITOCHONDRIAL"/>
    <property type="match status" value="1"/>
</dbReference>
<dbReference type="Gene3D" id="3.30.70.240">
    <property type="match status" value="1"/>
</dbReference>
<dbReference type="InterPro" id="IPR027417">
    <property type="entry name" value="P-loop_NTPase"/>
</dbReference>
<feature type="binding site" evidence="8">
    <location>
        <begin position="383"/>
        <end position="390"/>
    </location>
    <ligand>
        <name>GTP</name>
        <dbReference type="ChEBI" id="CHEBI:37565"/>
    </ligand>
</feature>
<dbReference type="OrthoDB" id="1074at2759"/>
<dbReference type="Gene3D" id="3.40.50.300">
    <property type="entry name" value="P-loop containing nucleotide triphosphate hydrolases"/>
    <property type="match status" value="1"/>
</dbReference>
<feature type="region of interest" description="Disordered" evidence="9">
    <location>
        <begin position="305"/>
        <end position="329"/>
    </location>
</feature>
<dbReference type="CDD" id="cd03709">
    <property type="entry name" value="lepA_C"/>
    <property type="match status" value="1"/>
</dbReference>
<evidence type="ECO:0000313" key="11">
    <source>
        <dbReference type="EMBL" id="KAG2450118.1"/>
    </source>
</evidence>
<keyword evidence="4 8" id="KW-0378">Hydrolase</keyword>
<keyword evidence="7 8" id="KW-0472">Membrane</keyword>
<dbReference type="NCBIfam" id="TIGR01393">
    <property type="entry name" value="lepA"/>
    <property type="match status" value="1"/>
</dbReference>
<dbReference type="SUPFAM" id="SSF54980">
    <property type="entry name" value="EF-G C-terminal domain-like"/>
    <property type="match status" value="2"/>
</dbReference>
<feature type="binding site" evidence="8">
    <location>
        <begin position="507"/>
        <end position="510"/>
    </location>
    <ligand>
        <name>GTP</name>
        <dbReference type="ChEBI" id="CHEBI:37565"/>
    </ligand>
</feature>
<evidence type="ECO:0000256" key="1">
    <source>
        <dbReference type="ARBA" id="ARBA00005454"/>
    </source>
</evidence>
<dbReference type="FunFam" id="3.30.70.870:FF:000004">
    <property type="entry name" value="Translation factor GUF1, mitochondrial"/>
    <property type="match status" value="1"/>
</dbReference>
<keyword evidence="6 8" id="KW-0342">GTP-binding</keyword>
<evidence type="ECO:0000259" key="10">
    <source>
        <dbReference type="PROSITE" id="PS51722"/>
    </source>
</evidence>
<dbReference type="HAMAP" id="MF_00071">
    <property type="entry name" value="LepA"/>
    <property type="match status" value="1"/>
</dbReference>
<dbReference type="InterPro" id="IPR031157">
    <property type="entry name" value="G_TR_CS"/>
</dbReference>
<keyword evidence="12" id="KW-1185">Reference proteome</keyword>
<proteinExistence type="inferred from homology"/>
<dbReference type="InterPro" id="IPR009000">
    <property type="entry name" value="Transl_B-barrel_sf"/>
</dbReference>
<dbReference type="InterPro" id="IPR006297">
    <property type="entry name" value="EF-4"/>
</dbReference>
<dbReference type="InterPro" id="IPR005225">
    <property type="entry name" value="Small_GTP-bd"/>
</dbReference>
<reference evidence="11" key="1">
    <citation type="journal article" date="2020" name="bioRxiv">
        <title>Comparative genomics of Chlamydomonas.</title>
        <authorList>
            <person name="Craig R.J."/>
            <person name="Hasan A.R."/>
            <person name="Ness R.W."/>
            <person name="Keightley P.D."/>
        </authorList>
    </citation>
    <scope>NUCLEOTIDE SEQUENCE</scope>
    <source>
        <strain evidence="11">CCAP 11/173</strain>
    </source>
</reference>
<dbReference type="GO" id="GO:0006412">
    <property type="term" value="P:translation"/>
    <property type="evidence" value="ECO:0007669"/>
    <property type="project" value="UniProtKB-KW"/>
</dbReference>
<protein>
    <recommendedName>
        <fullName evidence="8">Translation factor GUF1 homolog, mitochondrial</fullName>
        <ecNumber evidence="8">3.6.5.n1</ecNumber>
    </recommendedName>
    <alternativeName>
        <fullName evidence="8">Elongation factor 4 homolog</fullName>
        <shortName evidence="8">EF-4</shortName>
    </alternativeName>
    <alternativeName>
        <fullName evidence="8">GTPase GUF1 homolog</fullName>
    </alternativeName>
    <alternativeName>
        <fullName evidence="8">Ribosomal back-translocase</fullName>
    </alternativeName>
</protein>
<dbReference type="EMBL" id="JAEHOD010000012">
    <property type="protein sequence ID" value="KAG2450118.1"/>
    <property type="molecule type" value="Genomic_DNA"/>
</dbReference>
<evidence type="ECO:0000313" key="12">
    <source>
        <dbReference type="Proteomes" id="UP000613740"/>
    </source>
</evidence>
<dbReference type="GO" id="GO:0003924">
    <property type="term" value="F:GTPase activity"/>
    <property type="evidence" value="ECO:0007669"/>
    <property type="project" value="UniProtKB-UniRule"/>
</dbReference>
<dbReference type="GO" id="GO:0005743">
    <property type="term" value="C:mitochondrial inner membrane"/>
    <property type="evidence" value="ECO:0007669"/>
    <property type="project" value="UniProtKB-SubCell"/>
</dbReference>
<dbReference type="Pfam" id="PF00679">
    <property type="entry name" value="EFG_C"/>
    <property type="match status" value="1"/>
</dbReference>
<evidence type="ECO:0000256" key="6">
    <source>
        <dbReference type="ARBA" id="ARBA00023134"/>
    </source>
</evidence>